<dbReference type="PROSITE" id="PS00018">
    <property type="entry name" value="EF_HAND_1"/>
    <property type="match status" value="1"/>
</dbReference>
<evidence type="ECO:0000256" key="9">
    <source>
        <dbReference type="ARBA" id="ARBA00022837"/>
    </source>
</evidence>
<dbReference type="STRING" id="35525.A0A164UF00"/>
<dbReference type="EMBL" id="LRGB01001581">
    <property type="protein sequence ID" value="KZS11301.1"/>
    <property type="molecule type" value="Genomic_DNA"/>
</dbReference>
<comment type="subcellular location">
    <subcellularLocation>
        <location evidence="2">Membrane</location>
        <topology evidence="2">Multi-pass membrane protein</topology>
    </subcellularLocation>
</comment>
<dbReference type="GO" id="GO:0004252">
    <property type="term" value="F:serine-type endopeptidase activity"/>
    <property type="evidence" value="ECO:0007669"/>
    <property type="project" value="InterPro"/>
</dbReference>
<keyword evidence="6" id="KW-0812">Transmembrane</keyword>
<dbReference type="GO" id="GO:0006508">
    <property type="term" value="P:proteolysis"/>
    <property type="evidence" value="ECO:0007669"/>
    <property type="project" value="UniProtKB-KW"/>
</dbReference>
<dbReference type="InterPro" id="IPR022764">
    <property type="entry name" value="Peptidase_S54_rhomboid_dom"/>
</dbReference>
<dbReference type="GO" id="GO:0005509">
    <property type="term" value="F:calcium ion binding"/>
    <property type="evidence" value="ECO:0007669"/>
    <property type="project" value="InterPro"/>
</dbReference>
<keyword evidence="5" id="KW-0645">Protease</keyword>
<name>A0A164UF00_9CRUS</name>
<evidence type="ECO:0000256" key="10">
    <source>
        <dbReference type="ARBA" id="ARBA00022989"/>
    </source>
</evidence>
<proteinExistence type="inferred from homology"/>
<dbReference type="AlphaFoldDB" id="A0A164UF00"/>
<dbReference type="Pfam" id="PF13499">
    <property type="entry name" value="EF-hand_7"/>
    <property type="match status" value="1"/>
</dbReference>
<dbReference type="InterPro" id="IPR035952">
    <property type="entry name" value="Rhomboid-like_sf"/>
</dbReference>
<dbReference type="Gene3D" id="1.20.1540.10">
    <property type="entry name" value="Rhomboid-like"/>
    <property type="match status" value="1"/>
</dbReference>
<dbReference type="CDD" id="cd00051">
    <property type="entry name" value="EFh"/>
    <property type="match status" value="1"/>
</dbReference>
<dbReference type="InterPro" id="IPR002048">
    <property type="entry name" value="EF_hand_dom"/>
</dbReference>
<dbReference type="GO" id="GO:0016020">
    <property type="term" value="C:membrane"/>
    <property type="evidence" value="ECO:0007669"/>
    <property type="project" value="UniProtKB-SubCell"/>
</dbReference>
<dbReference type="Gene3D" id="1.10.238.10">
    <property type="entry name" value="EF-hand"/>
    <property type="match status" value="1"/>
</dbReference>
<dbReference type="SUPFAM" id="SSF144091">
    <property type="entry name" value="Rhomboid-like"/>
    <property type="match status" value="1"/>
</dbReference>
<keyword evidence="7" id="KW-0378">Hydrolase</keyword>
<comment type="caution">
    <text evidence="12">The sequence shown here is derived from an EMBL/GenBank/DDBJ whole genome shotgun (WGS) entry which is preliminary data.</text>
</comment>
<dbReference type="InterPro" id="IPR051739">
    <property type="entry name" value="Rhomboid_IM_Serine_Proteases"/>
</dbReference>
<evidence type="ECO:0000313" key="13">
    <source>
        <dbReference type="Proteomes" id="UP000076858"/>
    </source>
</evidence>
<organism evidence="12 13">
    <name type="scientific">Daphnia magna</name>
    <dbReference type="NCBI Taxonomy" id="35525"/>
    <lineage>
        <taxon>Eukaryota</taxon>
        <taxon>Metazoa</taxon>
        <taxon>Ecdysozoa</taxon>
        <taxon>Arthropoda</taxon>
        <taxon>Crustacea</taxon>
        <taxon>Branchiopoda</taxon>
        <taxon>Diplostraca</taxon>
        <taxon>Cladocera</taxon>
        <taxon>Anomopoda</taxon>
        <taxon>Daphniidae</taxon>
        <taxon>Daphnia</taxon>
    </lineage>
</organism>
<dbReference type="PANTHER" id="PTHR45840:SF8">
    <property type="entry name" value="RHOMBOID PROTEASE"/>
    <property type="match status" value="1"/>
</dbReference>
<evidence type="ECO:0000256" key="5">
    <source>
        <dbReference type="ARBA" id="ARBA00022670"/>
    </source>
</evidence>
<dbReference type="InterPro" id="IPR018247">
    <property type="entry name" value="EF_Hand_1_Ca_BS"/>
</dbReference>
<comment type="catalytic activity">
    <reaction evidence="1">
        <text>Cleaves type-1 transmembrane domains using a catalytic dyad composed of serine and histidine that are contributed by different transmembrane domains.</text>
        <dbReference type="EC" id="3.4.21.105"/>
    </reaction>
</comment>
<dbReference type="Proteomes" id="UP000076858">
    <property type="component" value="Unassembled WGS sequence"/>
</dbReference>
<dbReference type="Pfam" id="PF01694">
    <property type="entry name" value="Rhomboid"/>
    <property type="match status" value="1"/>
</dbReference>
<evidence type="ECO:0000256" key="1">
    <source>
        <dbReference type="ARBA" id="ARBA00000156"/>
    </source>
</evidence>
<keyword evidence="11" id="KW-0472">Membrane</keyword>
<gene>
    <name evidence="12" type="ORF">APZ42_024070</name>
</gene>
<evidence type="ECO:0000256" key="8">
    <source>
        <dbReference type="ARBA" id="ARBA00022825"/>
    </source>
</evidence>
<keyword evidence="13" id="KW-1185">Reference proteome</keyword>
<dbReference type="FunFam" id="1.20.1540.10:FF:000007">
    <property type="entry name" value="Rhomboid like 2"/>
    <property type="match status" value="1"/>
</dbReference>
<reference evidence="12 13" key="1">
    <citation type="submission" date="2016-03" db="EMBL/GenBank/DDBJ databases">
        <title>EvidentialGene: Evidence-directed Construction of Genes on Genomes.</title>
        <authorList>
            <person name="Gilbert D.G."/>
            <person name="Choi J.-H."/>
            <person name="Mockaitis K."/>
            <person name="Colbourne J."/>
            <person name="Pfrender M."/>
        </authorList>
    </citation>
    <scope>NUCLEOTIDE SEQUENCE [LARGE SCALE GENOMIC DNA]</scope>
    <source>
        <strain evidence="12 13">Xinb3</strain>
        <tissue evidence="12">Complete organism</tissue>
    </source>
</reference>
<dbReference type="PROSITE" id="PS50222">
    <property type="entry name" value="EF_HAND_2"/>
    <property type="match status" value="2"/>
</dbReference>
<dbReference type="EC" id="3.4.21.105" evidence="4"/>
<keyword evidence="8" id="KW-0720">Serine protease</keyword>
<dbReference type="SUPFAM" id="SSF47473">
    <property type="entry name" value="EF-hand"/>
    <property type="match status" value="1"/>
</dbReference>
<evidence type="ECO:0000256" key="6">
    <source>
        <dbReference type="ARBA" id="ARBA00022692"/>
    </source>
</evidence>
<evidence type="ECO:0000256" key="11">
    <source>
        <dbReference type="ARBA" id="ARBA00023136"/>
    </source>
</evidence>
<dbReference type="OrthoDB" id="418595at2759"/>
<evidence type="ECO:0000256" key="7">
    <source>
        <dbReference type="ARBA" id="ARBA00022801"/>
    </source>
</evidence>
<protein>
    <recommendedName>
        <fullName evidence="4">rhomboid protease</fullName>
        <ecNumber evidence="4">3.4.21.105</ecNumber>
    </recommendedName>
</protein>
<evidence type="ECO:0000313" key="12">
    <source>
        <dbReference type="EMBL" id="KZS11301.1"/>
    </source>
</evidence>
<evidence type="ECO:0000256" key="4">
    <source>
        <dbReference type="ARBA" id="ARBA00013039"/>
    </source>
</evidence>
<evidence type="ECO:0000256" key="3">
    <source>
        <dbReference type="ARBA" id="ARBA00009045"/>
    </source>
</evidence>
<comment type="similarity">
    <text evidence="3">Belongs to the peptidase S54 family.</text>
</comment>
<dbReference type="InterPro" id="IPR011992">
    <property type="entry name" value="EF-hand-dom_pair"/>
</dbReference>
<dbReference type="PANTHER" id="PTHR45840">
    <property type="entry name" value="RHOMBOID-RELATED PROTEIN"/>
    <property type="match status" value="1"/>
</dbReference>
<evidence type="ECO:0000256" key="2">
    <source>
        <dbReference type="ARBA" id="ARBA00004141"/>
    </source>
</evidence>
<dbReference type="SMART" id="SM00054">
    <property type="entry name" value="EFh"/>
    <property type="match status" value="2"/>
</dbReference>
<sequence length="384" mass="43213">MPTTGRHLYGRQASSRSEQSDNQLYPNLTGMDIEMSNLEEDRALLQKWKPIFDRFDEDHDGAIPLAELASVLKRADTSIPLSVINEIVSMADRDRNGVLDFREFMTLVRTHDLAILYPKLNMMMRTAAYVVVPRGERNDVVKSGLEEYKCCPPPLLMPLLSLIELGVFIYYAIEMGGVGPNGPVPFKSPLIYDPYKRYEAWRFVSYMLIHSGFIHIGTNILVQVVLGIPLEMVHSWWRVLIIYVAGVIAGSLGTSVLDPTVYLAGASGGVYALLLAHLASLILNWKEMEFAIWRLLFFVILVGVDVGTAVYYRYVENVDTKVGYAAHFAGAIAGLLVGVNVLRNLQVERWEKVVWWICFAVYVALMAAAIAINFLWVDHFPPPR</sequence>
<accession>A0A164UF00</accession>
<keyword evidence="10" id="KW-1133">Transmembrane helix</keyword>
<keyword evidence="9" id="KW-0106">Calcium</keyword>